<dbReference type="GO" id="GO:0016020">
    <property type="term" value="C:membrane"/>
    <property type="evidence" value="ECO:0007669"/>
    <property type="project" value="GOC"/>
</dbReference>
<protein>
    <submittedName>
        <fullName evidence="10">Glucuronoarabinoxylan endo-1,4-beta-xylanase</fullName>
    </submittedName>
</protein>
<dbReference type="PROSITE" id="PS51173">
    <property type="entry name" value="CBM2"/>
    <property type="match status" value="1"/>
</dbReference>
<evidence type="ECO:0000256" key="6">
    <source>
        <dbReference type="ARBA" id="ARBA00023326"/>
    </source>
</evidence>
<feature type="domain" description="CBM2" evidence="9">
    <location>
        <begin position="532"/>
        <end position="642"/>
    </location>
</feature>
<sequence length="642" mass="67126">MTPRQEEPTADRSALLSRRTVLAAMGAAPILAVAAPTSGAAAASAVVVDPAARRQTIRGFGGMNHPAWAGDLTAAQRDTAFGNGTGQLGFSILRIHIDENKANWSAEVATAQRAVAHGAIVFASPWNPPSTMVETFTRGSQTNAQRLRYDMYGAYAQHLNDFVQFMKTNGVDLYAVSIQNEPDYASTWTWWTASEIVTFLRNNAGAISTRVIAPESFQYVKSMSDPILNDATALANMDILGAHLYGTSYSNFPYPLFQQKGQGKELWMTEVYYPNSTDSADLWPAALGVGEHMHHAMVDAEFQAYVWWYIRRSYGPMREDGQISKRGAMMAHFSKFVRPGYVRINAVSNPQTNVYTSAYTGGSTVVIVAVNKATSAVSQQFTLANTTATGLASYVTDSSRTLATLSGPTLAGGTLSATLPAQSITTFVVTVGTSGGTDTTPPTAPGTPTASAVTATSVTLSWTAATDDTGVTGYDVVRVSGSTETPAASSTTAGATVTGLTAATAYTFAVYARDAAGNRSSRSATVNVTTGTGTSTGTCGVGYKVTNSWGGGFQGEITVQNTSTTALSGWTLAFTFTAGQTVTQMWGGTPAQTGSTVTVTPADYTRTIPAGGSVTIGFLATQGATNPNPSGFTLNGGTCTSA</sequence>
<evidence type="ECO:0000259" key="9">
    <source>
        <dbReference type="PROSITE" id="PS51173"/>
    </source>
</evidence>
<dbReference type="Gene3D" id="3.20.20.80">
    <property type="entry name" value="Glycosidases"/>
    <property type="match status" value="1"/>
</dbReference>
<comment type="caution">
    <text evidence="10">The sequence shown here is derived from an EMBL/GenBank/DDBJ whole genome shotgun (WGS) entry which is preliminary data.</text>
</comment>
<dbReference type="SUPFAM" id="SSF49265">
    <property type="entry name" value="Fibronectin type III"/>
    <property type="match status" value="1"/>
</dbReference>
<evidence type="ECO:0000256" key="1">
    <source>
        <dbReference type="ARBA" id="ARBA00005382"/>
    </source>
</evidence>
<keyword evidence="5" id="KW-0326">Glycosidase</keyword>
<dbReference type="PROSITE" id="PS50853">
    <property type="entry name" value="FN3"/>
    <property type="match status" value="1"/>
</dbReference>
<dbReference type="Gene3D" id="2.60.40.10">
    <property type="entry name" value="Immunoglobulins"/>
    <property type="match status" value="1"/>
</dbReference>
<dbReference type="SUPFAM" id="SSF51445">
    <property type="entry name" value="(Trans)glycosidases"/>
    <property type="match status" value="1"/>
</dbReference>
<feature type="signal peptide" evidence="7">
    <location>
        <begin position="1"/>
        <end position="34"/>
    </location>
</feature>
<dbReference type="InterPro" id="IPR017853">
    <property type="entry name" value="GH"/>
</dbReference>
<dbReference type="PROSITE" id="PS51318">
    <property type="entry name" value="TAT"/>
    <property type="match status" value="1"/>
</dbReference>
<feature type="chain" id="PRO_5040926660" evidence="7">
    <location>
        <begin position="35"/>
        <end position="642"/>
    </location>
</feature>
<dbReference type="InterPro" id="IPR013780">
    <property type="entry name" value="Glyco_hydro_b"/>
</dbReference>
<dbReference type="InterPro" id="IPR001919">
    <property type="entry name" value="CBD2"/>
</dbReference>
<dbReference type="EMBL" id="CAJVAX010000018">
    <property type="protein sequence ID" value="CAG7647031.1"/>
    <property type="molecule type" value="Genomic_DNA"/>
</dbReference>
<keyword evidence="6" id="KW-0624">Polysaccharide degradation</keyword>
<keyword evidence="3" id="KW-0378">Hydrolase</keyword>
<dbReference type="SMART" id="SM00637">
    <property type="entry name" value="CBD_II"/>
    <property type="match status" value="1"/>
</dbReference>
<dbReference type="PANTHER" id="PTHR11069:SF38">
    <property type="entry name" value="GLUCURONOXYLANASE XYNC"/>
    <property type="match status" value="1"/>
</dbReference>
<gene>
    <name evidence="10" type="ORF">SBRY_40558</name>
</gene>
<dbReference type="InterPro" id="IPR003961">
    <property type="entry name" value="FN3_dom"/>
</dbReference>
<dbReference type="CDD" id="cd00063">
    <property type="entry name" value="FN3"/>
    <property type="match status" value="1"/>
</dbReference>
<accession>A0A9W4H365</accession>
<dbReference type="GO" id="GO:0004348">
    <property type="term" value="F:glucosylceramidase activity"/>
    <property type="evidence" value="ECO:0007669"/>
    <property type="project" value="InterPro"/>
</dbReference>
<evidence type="ECO:0000313" key="11">
    <source>
        <dbReference type="Proteomes" id="UP001153328"/>
    </source>
</evidence>
<organism evidence="10 11">
    <name type="scientific">Actinacidiphila bryophytorum</name>
    <dbReference type="NCBI Taxonomy" id="1436133"/>
    <lineage>
        <taxon>Bacteria</taxon>
        <taxon>Bacillati</taxon>
        <taxon>Actinomycetota</taxon>
        <taxon>Actinomycetes</taxon>
        <taxon>Kitasatosporales</taxon>
        <taxon>Streptomycetaceae</taxon>
        <taxon>Actinacidiphila</taxon>
    </lineage>
</organism>
<evidence type="ECO:0000313" key="10">
    <source>
        <dbReference type="EMBL" id="CAG7647031.1"/>
    </source>
</evidence>
<comment type="similarity">
    <text evidence="1">Belongs to the glycosyl hydrolase 30 family.</text>
</comment>
<dbReference type="InterPro" id="IPR036116">
    <property type="entry name" value="FN3_sf"/>
</dbReference>
<dbReference type="GO" id="GO:0006665">
    <property type="term" value="P:sphingolipid metabolic process"/>
    <property type="evidence" value="ECO:0007669"/>
    <property type="project" value="InterPro"/>
</dbReference>
<dbReference type="PANTHER" id="PTHR11069">
    <property type="entry name" value="GLUCOSYLCERAMIDASE"/>
    <property type="match status" value="1"/>
</dbReference>
<evidence type="ECO:0000256" key="4">
    <source>
        <dbReference type="ARBA" id="ARBA00023277"/>
    </source>
</evidence>
<feature type="domain" description="Fibronectin type-III" evidence="8">
    <location>
        <begin position="444"/>
        <end position="533"/>
    </location>
</feature>
<dbReference type="GO" id="GO:0000272">
    <property type="term" value="P:polysaccharide catabolic process"/>
    <property type="evidence" value="ECO:0007669"/>
    <property type="project" value="UniProtKB-KW"/>
</dbReference>
<dbReference type="InterPro" id="IPR006311">
    <property type="entry name" value="TAT_signal"/>
</dbReference>
<dbReference type="InterPro" id="IPR001139">
    <property type="entry name" value="Glyco_hydro_30"/>
</dbReference>
<dbReference type="AlphaFoldDB" id="A0A9W4H365"/>
<name>A0A9W4H365_9ACTN</name>
<evidence type="ECO:0000256" key="2">
    <source>
        <dbReference type="ARBA" id="ARBA00022729"/>
    </source>
</evidence>
<keyword evidence="4" id="KW-0119">Carbohydrate metabolism</keyword>
<dbReference type="Gene3D" id="2.60.40.1180">
    <property type="entry name" value="Golgi alpha-mannosidase II"/>
    <property type="match status" value="1"/>
</dbReference>
<dbReference type="GO" id="GO:0030247">
    <property type="term" value="F:polysaccharide binding"/>
    <property type="evidence" value="ECO:0007669"/>
    <property type="project" value="UniProtKB-UniRule"/>
</dbReference>
<reference evidence="10" key="1">
    <citation type="submission" date="2021-06" db="EMBL/GenBank/DDBJ databases">
        <authorList>
            <person name="Arsene-Ploetze F."/>
        </authorList>
    </citation>
    <scope>NUCLEOTIDE SEQUENCE</scope>
    <source>
        <strain evidence="10">SBRY1</strain>
    </source>
</reference>
<evidence type="ECO:0000256" key="3">
    <source>
        <dbReference type="ARBA" id="ARBA00022801"/>
    </source>
</evidence>
<dbReference type="Gene3D" id="2.60.40.290">
    <property type="match status" value="1"/>
</dbReference>
<dbReference type="SUPFAM" id="SSF51011">
    <property type="entry name" value="Glycosyl hydrolase domain"/>
    <property type="match status" value="1"/>
</dbReference>
<evidence type="ECO:0000256" key="5">
    <source>
        <dbReference type="ARBA" id="ARBA00023295"/>
    </source>
</evidence>
<dbReference type="InterPro" id="IPR012291">
    <property type="entry name" value="CBM2_carb-bd_dom_sf"/>
</dbReference>
<dbReference type="InterPro" id="IPR008965">
    <property type="entry name" value="CBM2/CBM3_carb-bd_dom_sf"/>
</dbReference>
<dbReference type="SMART" id="SM00060">
    <property type="entry name" value="FN3"/>
    <property type="match status" value="1"/>
</dbReference>
<evidence type="ECO:0000256" key="7">
    <source>
        <dbReference type="SAM" id="SignalP"/>
    </source>
</evidence>
<proteinExistence type="inferred from homology"/>
<dbReference type="Proteomes" id="UP001153328">
    <property type="component" value="Unassembled WGS sequence"/>
</dbReference>
<dbReference type="Pfam" id="PF00041">
    <property type="entry name" value="fn3"/>
    <property type="match status" value="1"/>
</dbReference>
<keyword evidence="2 7" id="KW-0732">Signal</keyword>
<dbReference type="Pfam" id="PF00553">
    <property type="entry name" value="CBM_2"/>
    <property type="match status" value="1"/>
</dbReference>
<keyword evidence="11" id="KW-1185">Reference proteome</keyword>
<dbReference type="SUPFAM" id="SSF49384">
    <property type="entry name" value="Carbohydrate-binding domain"/>
    <property type="match status" value="1"/>
</dbReference>
<dbReference type="InterPro" id="IPR013783">
    <property type="entry name" value="Ig-like_fold"/>
</dbReference>
<dbReference type="RefSeq" id="WP_251513168.1">
    <property type="nucleotide sequence ID" value="NZ_CAJVAX010000018.1"/>
</dbReference>
<evidence type="ECO:0000259" key="8">
    <source>
        <dbReference type="PROSITE" id="PS50853"/>
    </source>
</evidence>